<evidence type="ECO:0000313" key="2">
    <source>
        <dbReference type="EMBL" id="TCP57454.1"/>
    </source>
</evidence>
<dbReference type="EMBL" id="SLXQ01000001">
    <property type="protein sequence ID" value="TCP57454.1"/>
    <property type="molecule type" value="Genomic_DNA"/>
</dbReference>
<evidence type="ECO:0000313" key="3">
    <source>
        <dbReference type="Proteomes" id="UP000294911"/>
    </source>
</evidence>
<dbReference type="OrthoDB" id="3697602at2"/>
<dbReference type="AlphaFoldDB" id="A0A4R2R5Z3"/>
<feature type="region of interest" description="Disordered" evidence="1">
    <location>
        <begin position="105"/>
        <end position="138"/>
    </location>
</feature>
<keyword evidence="3" id="KW-1185">Reference proteome</keyword>
<accession>A0A4R2R5Z3</accession>
<protein>
    <submittedName>
        <fullName evidence="2">Uncharacterized protein</fullName>
    </submittedName>
</protein>
<evidence type="ECO:0000256" key="1">
    <source>
        <dbReference type="SAM" id="MobiDB-lite"/>
    </source>
</evidence>
<sequence>MINEPVPAALQSALGRLQEVAAAIDTKLIRATELPEPEFGQIDHDGVARFAVSRDAPPEMRAVATAVAQGRTNWPEVLNGDAQDLPEVRELQAASFRKLDEELARQLEEQSTPEPRAISRPSGEDEEDDFSTHTYLRR</sequence>
<name>A0A4R2R5Z3_9PSEU</name>
<proteinExistence type="predicted"/>
<organism evidence="2 3">
    <name type="scientific">Tamaricihabitans halophyticus</name>
    <dbReference type="NCBI Taxonomy" id="1262583"/>
    <lineage>
        <taxon>Bacteria</taxon>
        <taxon>Bacillati</taxon>
        <taxon>Actinomycetota</taxon>
        <taxon>Actinomycetes</taxon>
        <taxon>Pseudonocardiales</taxon>
        <taxon>Pseudonocardiaceae</taxon>
        <taxon>Tamaricihabitans</taxon>
    </lineage>
</organism>
<reference evidence="2 3" key="1">
    <citation type="submission" date="2019-03" db="EMBL/GenBank/DDBJ databases">
        <title>Genomic Encyclopedia of Type Strains, Phase IV (KMG-IV): sequencing the most valuable type-strain genomes for metagenomic binning, comparative biology and taxonomic classification.</title>
        <authorList>
            <person name="Goeker M."/>
        </authorList>
    </citation>
    <scope>NUCLEOTIDE SEQUENCE [LARGE SCALE GENOMIC DNA]</scope>
    <source>
        <strain evidence="2 3">DSM 45765</strain>
    </source>
</reference>
<dbReference type="Proteomes" id="UP000294911">
    <property type="component" value="Unassembled WGS sequence"/>
</dbReference>
<gene>
    <name evidence="2" type="ORF">EV191_1011409</name>
</gene>
<dbReference type="RefSeq" id="WP_132875932.1">
    <property type="nucleotide sequence ID" value="NZ_SLXQ01000001.1"/>
</dbReference>
<comment type="caution">
    <text evidence="2">The sequence shown here is derived from an EMBL/GenBank/DDBJ whole genome shotgun (WGS) entry which is preliminary data.</text>
</comment>